<proteinExistence type="inferred from homology"/>
<dbReference type="NCBIfam" id="TIGR01575">
    <property type="entry name" value="rimI"/>
    <property type="match status" value="1"/>
</dbReference>
<dbReference type="InterPro" id="IPR000182">
    <property type="entry name" value="GNAT_dom"/>
</dbReference>
<dbReference type="KEGG" id="slw:BRW62_04235"/>
<keyword evidence="7" id="KW-1185">Reference proteome</keyword>
<keyword evidence="2" id="KW-0963">Cytoplasm</keyword>
<dbReference type="Gene3D" id="3.40.630.30">
    <property type="match status" value="1"/>
</dbReference>
<keyword evidence="3 6" id="KW-0808">Transferase</keyword>
<protein>
    <submittedName>
        <fullName evidence="6">Ribosomal-protein-alanine N-acetyltransferase</fullName>
    </submittedName>
</protein>
<evidence type="ECO:0000256" key="2">
    <source>
        <dbReference type="ARBA" id="ARBA00022490"/>
    </source>
</evidence>
<feature type="domain" description="N-acetyltransferase" evidence="5">
    <location>
        <begin position="6"/>
        <end position="151"/>
    </location>
</feature>
<evidence type="ECO:0000256" key="1">
    <source>
        <dbReference type="ARBA" id="ARBA00005395"/>
    </source>
</evidence>
<organism evidence="6 7">
    <name type="scientific">Parathermosynechococcus lividus PCC 6715</name>
    <dbReference type="NCBI Taxonomy" id="1917166"/>
    <lineage>
        <taxon>Bacteria</taxon>
        <taxon>Bacillati</taxon>
        <taxon>Cyanobacteriota</taxon>
        <taxon>Cyanophyceae</taxon>
        <taxon>Acaryochloridales</taxon>
        <taxon>Thermosynechococcaceae</taxon>
        <taxon>Parathermosynechococcus</taxon>
    </lineage>
</organism>
<comment type="similarity">
    <text evidence="1">Belongs to the acetyltransferase family. RimI subfamily.</text>
</comment>
<dbReference type="PROSITE" id="PS51186">
    <property type="entry name" value="GNAT"/>
    <property type="match status" value="1"/>
</dbReference>
<keyword evidence="4" id="KW-0012">Acyltransferase</keyword>
<gene>
    <name evidence="6" type="ORF">BRW62_04235</name>
</gene>
<dbReference type="InterPro" id="IPR006464">
    <property type="entry name" value="AcTrfase_RimI/Ard1"/>
</dbReference>
<dbReference type="AlphaFoldDB" id="A0A2D2Q4P9"/>
<evidence type="ECO:0000313" key="6">
    <source>
        <dbReference type="EMBL" id="ATS19500.1"/>
    </source>
</evidence>
<dbReference type="OrthoDB" id="9794566at2"/>
<dbReference type="GO" id="GO:0008080">
    <property type="term" value="F:N-acetyltransferase activity"/>
    <property type="evidence" value="ECO:0007669"/>
    <property type="project" value="InterPro"/>
</dbReference>
<sequence length="182" mass="20962">MEPSALELRPLAIKDLDSIVQLDQCCLGGFWSRQSYEQELNRPQHTVLVVATLDQVWGCGVSWGIGDELHIVLLMVHPQCRRQGFGGLLLCRLLQLAHQRGDRQWATLEVRASNQSALRLYQQFEFEVVGRRPRYYEHPEEDALILWRNHLNTPAVGVILESQRQAWQNRVSSHGWVLVDLS</sequence>
<dbReference type="PANTHER" id="PTHR43420:SF12">
    <property type="entry name" value="N-ACETYLTRANSFERASE DOMAIN-CONTAINING PROTEIN"/>
    <property type="match status" value="1"/>
</dbReference>
<dbReference type="InterPro" id="IPR050680">
    <property type="entry name" value="YpeA/RimI_acetyltransf"/>
</dbReference>
<reference evidence="6 7" key="1">
    <citation type="submission" date="2016-11" db="EMBL/GenBank/DDBJ databases">
        <title>Complete genome sequence of thermophilic cyanobacteria strain Synechococcus sp. PCC6715.</title>
        <authorList>
            <person name="Tang J."/>
            <person name="Daroch M."/>
            <person name="Liang Y."/>
            <person name="Jiang D."/>
            <person name="Shah M."/>
        </authorList>
    </citation>
    <scope>NUCLEOTIDE SEQUENCE [LARGE SCALE GENOMIC DNA]</scope>
    <source>
        <strain evidence="6 7">PCC 6715</strain>
    </source>
</reference>
<dbReference type="InterPro" id="IPR016181">
    <property type="entry name" value="Acyl_CoA_acyltransferase"/>
</dbReference>
<accession>A0A2D2Q4P9</accession>
<dbReference type="Proteomes" id="UP000231057">
    <property type="component" value="Chromosome"/>
</dbReference>
<dbReference type="PANTHER" id="PTHR43420">
    <property type="entry name" value="ACETYLTRANSFERASE"/>
    <property type="match status" value="1"/>
</dbReference>
<evidence type="ECO:0000259" key="5">
    <source>
        <dbReference type="PROSITE" id="PS51186"/>
    </source>
</evidence>
<reference evidence="7" key="2">
    <citation type="journal article" date="2022" name="Front. Microbiol.">
        <title>Comparative Genomic Analysis Revealed Distinct Molecular Components and Organization of CO2-Concentrating Mechanism in Thermophilic Cyanobacteria.</title>
        <authorList>
            <person name="Tang J."/>
            <person name="Zhou H."/>
            <person name="Yao D."/>
            <person name="Riaz S."/>
            <person name="You D."/>
            <person name="Klepacz-Smolka A."/>
            <person name="Daroch M."/>
        </authorList>
    </citation>
    <scope>NUCLEOTIDE SEQUENCE [LARGE SCALE GENOMIC DNA]</scope>
    <source>
        <strain evidence="7">PCC 6715</strain>
    </source>
</reference>
<evidence type="ECO:0000256" key="3">
    <source>
        <dbReference type="ARBA" id="ARBA00022679"/>
    </source>
</evidence>
<dbReference type="EMBL" id="CP018092">
    <property type="protein sequence ID" value="ATS19500.1"/>
    <property type="molecule type" value="Genomic_DNA"/>
</dbReference>
<evidence type="ECO:0000313" key="7">
    <source>
        <dbReference type="Proteomes" id="UP000231057"/>
    </source>
</evidence>
<name>A0A2D2Q4P9_PARLV</name>
<evidence type="ECO:0000256" key="4">
    <source>
        <dbReference type="ARBA" id="ARBA00023315"/>
    </source>
</evidence>
<dbReference type="SUPFAM" id="SSF55729">
    <property type="entry name" value="Acyl-CoA N-acyltransferases (Nat)"/>
    <property type="match status" value="1"/>
</dbReference>
<dbReference type="Pfam" id="PF00583">
    <property type="entry name" value="Acetyltransf_1"/>
    <property type="match status" value="1"/>
</dbReference>